<feature type="region of interest" description="Disordered" evidence="1">
    <location>
        <begin position="40"/>
        <end position="61"/>
    </location>
</feature>
<comment type="caution">
    <text evidence="2">The sequence shown here is derived from an EMBL/GenBank/DDBJ whole genome shotgun (WGS) entry which is preliminary data.</text>
</comment>
<accession>A0ABY0IIF3</accession>
<organism evidence="2 3">
    <name type="scientific">Halobacteriovorax vibrionivorans</name>
    <dbReference type="NCBI Taxonomy" id="2152716"/>
    <lineage>
        <taxon>Bacteria</taxon>
        <taxon>Pseudomonadati</taxon>
        <taxon>Bdellovibrionota</taxon>
        <taxon>Bacteriovoracia</taxon>
        <taxon>Bacteriovoracales</taxon>
        <taxon>Halobacteriovoraceae</taxon>
        <taxon>Halobacteriovorax</taxon>
    </lineage>
</organism>
<protein>
    <recommendedName>
        <fullName evidence="4">DUF2383 domain-containing protein</fullName>
    </recommendedName>
</protein>
<sequence>MSTAKKLDSEIQEETNNVAEEAAANVLEFSITRQIQDVDLSKLGESPEDSTGSLTNINSGAQPVGEVTHTQILNLAKANNEVDVLEAQVKLIALFVSEARILEAELNKYIHAIHKQSPQSKKYLLQMKKVVKDFSNIEKILDKAKSVK</sequence>
<dbReference type="RefSeq" id="WP_114705337.1">
    <property type="nucleotide sequence ID" value="NZ_QDKL01000001.1"/>
</dbReference>
<gene>
    <name evidence="2" type="ORF">DAY19_01070</name>
</gene>
<evidence type="ECO:0000256" key="1">
    <source>
        <dbReference type="SAM" id="MobiDB-lite"/>
    </source>
</evidence>
<name>A0ABY0IIF3_9BACT</name>
<evidence type="ECO:0000313" key="2">
    <source>
        <dbReference type="EMBL" id="RZF22392.1"/>
    </source>
</evidence>
<keyword evidence="3" id="KW-1185">Reference proteome</keyword>
<feature type="compositionally biased region" description="Polar residues" evidence="1">
    <location>
        <begin position="49"/>
        <end position="61"/>
    </location>
</feature>
<reference evidence="3" key="1">
    <citation type="journal article" date="2019" name="Int. J. Syst. Evol. Microbiol.">
        <title>Halobacteriovorax valvorus sp. nov., a novel prokaryotic predator isolated from coastal seawater of China.</title>
        <authorList>
            <person name="Chen M.-X."/>
        </authorList>
    </citation>
    <scope>NUCLEOTIDE SEQUENCE [LARGE SCALE GENOMIC DNA]</scope>
    <source>
        <strain evidence="3">BL9</strain>
    </source>
</reference>
<evidence type="ECO:0000313" key="3">
    <source>
        <dbReference type="Proteomes" id="UP000443582"/>
    </source>
</evidence>
<proteinExistence type="predicted"/>
<dbReference type="Proteomes" id="UP000443582">
    <property type="component" value="Unassembled WGS sequence"/>
</dbReference>
<evidence type="ECO:0008006" key="4">
    <source>
        <dbReference type="Google" id="ProtNLM"/>
    </source>
</evidence>
<dbReference type="EMBL" id="QDKL01000001">
    <property type="protein sequence ID" value="RZF22392.1"/>
    <property type="molecule type" value="Genomic_DNA"/>
</dbReference>